<dbReference type="AlphaFoldDB" id="A0A813JX50"/>
<dbReference type="SUPFAM" id="SSF56784">
    <property type="entry name" value="HAD-like"/>
    <property type="match status" value="1"/>
</dbReference>
<organism evidence="3 4">
    <name type="scientific">Polarella glacialis</name>
    <name type="common">Dinoflagellate</name>
    <dbReference type="NCBI Taxonomy" id="89957"/>
    <lineage>
        <taxon>Eukaryota</taxon>
        <taxon>Sar</taxon>
        <taxon>Alveolata</taxon>
        <taxon>Dinophyceae</taxon>
        <taxon>Suessiales</taxon>
        <taxon>Suessiaceae</taxon>
        <taxon>Polarella</taxon>
    </lineage>
</organism>
<protein>
    <recommendedName>
        <fullName evidence="2">FCP1 homology domain-containing protein</fullName>
    </recommendedName>
</protein>
<evidence type="ECO:0000313" key="3">
    <source>
        <dbReference type="EMBL" id="CAE8688115.1"/>
    </source>
</evidence>
<dbReference type="EMBL" id="CAJNNW010026847">
    <property type="protein sequence ID" value="CAE8688115.1"/>
    <property type="molecule type" value="Genomic_DNA"/>
</dbReference>
<dbReference type="InterPro" id="IPR004274">
    <property type="entry name" value="FCP1_dom"/>
</dbReference>
<dbReference type="InterPro" id="IPR036412">
    <property type="entry name" value="HAD-like_sf"/>
</dbReference>
<dbReference type="Gene3D" id="3.40.50.1000">
    <property type="entry name" value="HAD superfamily/HAD-like"/>
    <property type="match status" value="1"/>
</dbReference>
<evidence type="ECO:0000256" key="1">
    <source>
        <dbReference type="SAM" id="MobiDB-lite"/>
    </source>
</evidence>
<dbReference type="Pfam" id="PF03031">
    <property type="entry name" value="NIF"/>
    <property type="match status" value="1"/>
</dbReference>
<reference evidence="3" key="1">
    <citation type="submission" date="2021-02" db="EMBL/GenBank/DDBJ databases">
        <authorList>
            <person name="Dougan E. K."/>
            <person name="Rhodes N."/>
            <person name="Thang M."/>
            <person name="Chan C."/>
        </authorList>
    </citation>
    <scope>NUCLEOTIDE SEQUENCE</scope>
</reference>
<feature type="domain" description="FCP1 homology" evidence="2">
    <location>
        <begin position="313"/>
        <end position="361"/>
    </location>
</feature>
<evidence type="ECO:0000313" key="4">
    <source>
        <dbReference type="Proteomes" id="UP000626109"/>
    </source>
</evidence>
<evidence type="ECO:0000259" key="2">
    <source>
        <dbReference type="Pfam" id="PF03031"/>
    </source>
</evidence>
<comment type="caution">
    <text evidence="3">The sequence shown here is derived from an EMBL/GenBank/DDBJ whole genome shotgun (WGS) entry which is preliminary data.</text>
</comment>
<feature type="non-terminal residue" evidence="3">
    <location>
        <position position="1"/>
    </location>
</feature>
<gene>
    <name evidence="3" type="ORF">PGLA2088_LOCUS25766</name>
</gene>
<dbReference type="InterPro" id="IPR023214">
    <property type="entry name" value="HAD_sf"/>
</dbReference>
<feature type="region of interest" description="Disordered" evidence="1">
    <location>
        <begin position="1"/>
        <end position="36"/>
    </location>
</feature>
<dbReference type="Proteomes" id="UP000626109">
    <property type="component" value="Unassembled WGS sequence"/>
</dbReference>
<accession>A0A813JX50</accession>
<feature type="compositionally biased region" description="Pro residues" evidence="1">
    <location>
        <begin position="14"/>
        <end position="23"/>
    </location>
</feature>
<proteinExistence type="predicted"/>
<dbReference type="Pfam" id="PF14966">
    <property type="entry name" value="DNA_repr_REX1B"/>
    <property type="match status" value="1"/>
</dbReference>
<sequence length="439" mass="46584">EGEEDGENGAEGGAPPPPPPPPAAFAGPAGAGGGQVIDLESGENETVSAEMSQTALMELFPALRPTGIVLEPGEAVPPTDLGPVSPAELVTAVVKLHEERVAVHRAYDGAFRHLMGEGGGVRALSRMYPVIVACATQRFQALSNSVRAVAAALEAAANSSEGAAGGLKEAAILVRTLQRLEQERLQLVAATHAEQGRLLAARQVVGGRERPSRSQEGQIAASESSCADYKRLLGTTAEEIEETATEKREAGEIEGPWIFTTSTPNYTKATLVRNDGRSIALLRHIDPGGRIFAMRVLDLARIPSKGVPEGCPTDLRRRVLIDNNPVSCVTNPGGAILIRDWLGDNPVDDELSRVRQQLEAILLEGKVVGNQHGEEEASNYAGHLCRLAAGHGDFRRRLQALGDQLDVEAPREVDALRSSFLAISTECNDMKRNLLGAAP</sequence>
<dbReference type="InterPro" id="IPR039491">
    <property type="entry name" value="REX1-B"/>
</dbReference>
<name>A0A813JX50_POLGL</name>